<evidence type="ECO:0000313" key="1">
    <source>
        <dbReference type="EMBL" id="SVB96118.1"/>
    </source>
</evidence>
<dbReference type="AlphaFoldDB" id="A0A382I9C7"/>
<name>A0A382I9C7_9ZZZZ</name>
<organism evidence="1">
    <name type="scientific">marine metagenome</name>
    <dbReference type="NCBI Taxonomy" id="408172"/>
    <lineage>
        <taxon>unclassified sequences</taxon>
        <taxon>metagenomes</taxon>
        <taxon>ecological metagenomes</taxon>
    </lineage>
</organism>
<accession>A0A382I9C7</accession>
<gene>
    <name evidence="1" type="ORF">METZ01_LOCUS248972</name>
</gene>
<sequence>MTKYCKCGHKKSEHSSRLGEVDFTGVACDGGIFHHRQEMYYAYGHWSPKETIQLDNCLCPKFRLSRHQKYQAKRWKNTIVYDKTRGLVESGMGKYTK</sequence>
<reference evidence="1" key="1">
    <citation type="submission" date="2018-05" db="EMBL/GenBank/DDBJ databases">
        <authorList>
            <person name="Lanie J.A."/>
            <person name="Ng W.-L."/>
            <person name="Kazmierczak K.M."/>
            <person name="Andrzejewski T.M."/>
            <person name="Davidsen T.M."/>
            <person name="Wayne K.J."/>
            <person name="Tettelin H."/>
            <person name="Glass J.I."/>
            <person name="Rusch D."/>
            <person name="Podicherti R."/>
            <person name="Tsui H.-C.T."/>
            <person name="Winkler M.E."/>
        </authorList>
    </citation>
    <scope>NUCLEOTIDE SEQUENCE</scope>
</reference>
<protein>
    <submittedName>
        <fullName evidence="1">Uncharacterized protein</fullName>
    </submittedName>
</protein>
<dbReference type="EMBL" id="UINC01065944">
    <property type="protein sequence ID" value="SVB96118.1"/>
    <property type="molecule type" value="Genomic_DNA"/>
</dbReference>
<proteinExistence type="predicted"/>